<proteinExistence type="predicted"/>
<dbReference type="AlphaFoldDB" id="A0A382IGY9"/>
<sequence>MVFEHIILYQYCFPCWETGKFEVLVRRNYLYRLLLIGSAWI</sequence>
<evidence type="ECO:0000313" key="1">
    <source>
        <dbReference type="EMBL" id="SVB98625.1"/>
    </source>
</evidence>
<organism evidence="1">
    <name type="scientific">marine metagenome</name>
    <dbReference type="NCBI Taxonomy" id="408172"/>
    <lineage>
        <taxon>unclassified sequences</taxon>
        <taxon>metagenomes</taxon>
        <taxon>ecological metagenomes</taxon>
    </lineage>
</organism>
<dbReference type="EMBL" id="UINC01067194">
    <property type="protein sequence ID" value="SVB98625.1"/>
    <property type="molecule type" value="Genomic_DNA"/>
</dbReference>
<accession>A0A382IGY9</accession>
<name>A0A382IGY9_9ZZZZ</name>
<gene>
    <name evidence="1" type="ORF">METZ01_LOCUS251479</name>
</gene>
<protein>
    <submittedName>
        <fullName evidence="1">Uncharacterized protein</fullName>
    </submittedName>
</protein>
<reference evidence="1" key="1">
    <citation type="submission" date="2018-05" db="EMBL/GenBank/DDBJ databases">
        <authorList>
            <person name="Lanie J.A."/>
            <person name="Ng W.-L."/>
            <person name="Kazmierczak K.M."/>
            <person name="Andrzejewski T.M."/>
            <person name="Davidsen T.M."/>
            <person name="Wayne K.J."/>
            <person name="Tettelin H."/>
            <person name="Glass J.I."/>
            <person name="Rusch D."/>
            <person name="Podicherti R."/>
            <person name="Tsui H.-C.T."/>
            <person name="Winkler M.E."/>
        </authorList>
    </citation>
    <scope>NUCLEOTIDE SEQUENCE</scope>
</reference>